<evidence type="ECO:0008006" key="3">
    <source>
        <dbReference type="Google" id="ProtNLM"/>
    </source>
</evidence>
<evidence type="ECO:0000313" key="1">
    <source>
        <dbReference type="EMBL" id="GAA3592766.1"/>
    </source>
</evidence>
<gene>
    <name evidence="1" type="ORF">GCM10022295_87890</name>
</gene>
<dbReference type="RefSeq" id="WP_346186523.1">
    <property type="nucleotide sequence ID" value="NZ_BAABCE010000030.1"/>
</dbReference>
<evidence type="ECO:0000313" key="2">
    <source>
        <dbReference type="Proteomes" id="UP001500707"/>
    </source>
</evidence>
<sequence length="104" mass="10999">MPVPTDVRGAIVTPARGRLMATWMPLSGPFCIPQGRVLLSWTSAGEDRTDVTAHLGLAGAQVVLALWPGLCGEWSGVVRPTVAEVTEVHAALRLATGVLERLTD</sequence>
<protein>
    <recommendedName>
        <fullName evidence="3">Esterase</fullName>
    </recommendedName>
</protein>
<name>A0ABP6YX02_9ACTN</name>
<dbReference type="Proteomes" id="UP001500707">
    <property type="component" value="Unassembled WGS sequence"/>
</dbReference>
<reference evidence="2" key="1">
    <citation type="journal article" date="2019" name="Int. J. Syst. Evol. Microbiol.">
        <title>The Global Catalogue of Microorganisms (GCM) 10K type strain sequencing project: providing services to taxonomists for standard genome sequencing and annotation.</title>
        <authorList>
            <consortium name="The Broad Institute Genomics Platform"/>
            <consortium name="The Broad Institute Genome Sequencing Center for Infectious Disease"/>
            <person name="Wu L."/>
            <person name="Ma J."/>
        </authorList>
    </citation>
    <scope>NUCLEOTIDE SEQUENCE [LARGE SCALE GENOMIC DNA]</scope>
    <source>
        <strain evidence="2">JCM 17656</strain>
    </source>
</reference>
<dbReference type="EMBL" id="BAABCE010000030">
    <property type="protein sequence ID" value="GAA3592766.1"/>
    <property type="molecule type" value="Genomic_DNA"/>
</dbReference>
<organism evidence="1 2">
    <name type="scientific">Streptomyces osmaniensis</name>
    <dbReference type="NCBI Taxonomy" id="593134"/>
    <lineage>
        <taxon>Bacteria</taxon>
        <taxon>Bacillati</taxon>
        <taxon>Actinomycetota</taxon>
        <taxon>Actinomycetes</taxon>
        <taxon>Kitasatosporales</taxon>
        <taxon>Streptomycetaceae</taxon>
        <taxon>Streptomyces</taxon>
    </lineage>
</organism>
<proteinExistence type="predicted"/>
<accession>A0ABP6YX02</accession>
<comment type="caution">
    <text evidence="1">The sequence shown here is derived from an EMBL/GenBank/DDBJ whole genome shotgun (WGS) entry which is preliminary data.</text>
</comment>
<keyword evidence="2" id="KW-1185">Reference proteome</keyword>